<keyword evidence="1" id="KW-0472">Membrane</keyword>
<keyword evidence="3" id="KW-1185">Reference proteome</keyword>
<name>A0A9X2VVP1_9PSEU</name>
<protein>
    <submittedName>
        <fullName evidence="2">Uncharacterized protein</fullName>
    </submittedName>
</protein>
<dbReference type="RefSeq" id="WP_259629001.1">
    <property type="nucleotide sequence ID" value="NZ_JANYMP010000034.1"/>
</dbReference>
<accession>A0A9X2VVP1</accession>
<comment type="caution">
    <text evidence="2">The sequence shown here is derived from an EMBL/GenBank/DDBJ whole genome shotgun (WGS) entry which is preliminary data.</text>
</comment>
<proteinExistence type="predicted"/>
<dbReference type="EMBL" id="JANYMP010000034">
    <property type="protein sequence ID" value="MCS7483544.1"/>
    <property type="molecule type" value="Genomic_DNA"/>
</dbReference>
<sequence length="268" mass="27685">MNNDVDLPTNRPMPIELQEHLWNRLRPEVAEALAGRRRRSPVLPLVAAAAVGTLVVGGVLVFGQAGPSERVVPAADPADARLARDCVDATIAAGVDVPDPGDWVPAVKIEAGTAADNGAVWPEFLVVRTDAAAAICLVSGQATGGMTGADVATMEGRGRHGYATLTAARPFDYIDAWNFHDGTSIQFGIASADVVSVSVVRQDGTETPALLRDGTFAVKIDRGELCGTPPDFATSAEDSVVSPAGSNVLRVTLSGGQVVEGPLCKPAA</sequence>
<keyword evidence="1" id="KW-1133">Transmembrane helix</keyword>
<evidence type="ECO:0000313" key="2">
    <source>
        <dbReference type="EMBL" id="MCS7483544.1"/>
    </source>
</evidence>
<feature type="transmembrane region" description="Helical" evidence="1">
    <location>
        <begin position="42"/>
        <end position="63"/>
    </location>
</feature>
<gene>
    <name evidence="2" type="ORF">NZH93_42460</name>
</gene>
<dbReference type="AlphaFoldDB" id="A0A9X2VVP1"/>
<evidence type="ECO:0000313" key="3">
    <source>
        <dbReference type="Proteomes" id="UP001141259"/>
    </source>
</evidence>
<organism evidence="2 3">
    <name type="scientific">Umezawaea endophytica</name>
    <dbReference type="NCBI Taxonomy" id="1654476"/>
    <lineage>
        <taxon>Bacteria</taxon>
        <taxon>Bacillati</taxon>
        <taxon>Actinomycetota</taxon>
        <taxon>Actinomycetes</taxon>
        <taxon>Pseudonocardiales</taxon>
        <taxon>Pseudonocardiaceae</taxon>
        <taxon>Umezawaea</taxon>
    </lineage>
</organism>
<keyword evidence="1" id="KW-0812">Transmembrane</keyword>
<reference evidence="2" key="1">
    <citation type="submission" date="2022-08" db="EMBL/GenBank/DDBJ databases">
        <authorList>
            <person name="Tistechok S."/>
            <person name="Samborskyy M."/>
            <person name="Roman I."/>
        </authorList>
    </citation>
    <scope>NUCLEOTIDE SEQUENCE</scope>
    <source>
        <strain evidence="2">DSM 103496</strain>
    </source>
</reference>
<evidence type="ECO:0000256" key="1">
    <source>
        <dbReference type="SAM" id="Phobius"/>
    </source>
</evidence>
<dbReference type="Proteomes" id="UP001141259">
    <property type="component" value="Unassembled WGS sequence"/>
</dbReference>